<organism evidence="3">
    <name type="scientific">freshwater metagenome</name>
    <dbReference type="NCBI Taxonomy" id="449393"/>
    <lineage>
        <taxon>unclassified sequences</taxon>
        <taxon>metagenomes</taxon>
        <taxon>ecological metagenomes</taxon>
    </lineage>
</organism>
<accession>A0A6J7E3D4</accession>
<reference evidence="3" key="1">
    <citation type="submission" date="2020-05" db="EMBL/GenBank/DDBJ databases">
        <authorList>
            <person name="Chiriac C."/>
            <person name="Salcher M."/>
            <person name="Ghai R."/>
            <person name="Kavagutti S V."/>
        </authorList>
    </citation>
    <scope>NUCLEOTIDE SEQUENCE</scope>
</reference>
<protein>
    <submittedName>
        <fullName evidence="3">Unannotated protein</fullName>
    </submittedName>
</protein>
<feature type="compositionally biased region" description="Low complexity" evidence="1">
    <location>
        <begin position="24"/>
        <end position="38"/>
    </location>
</feature>
<feature type="region of interest" description="Disordered" evidence="1">
    <location>
        <begin position="15"/>
        <end position="43"/>
    </location>
</feature>
<dbReference type="EMBL" id="CAFBLJ010000060">
    <property type="protein sequence ID" value="CAB4874263.1"/>
    <property type="molecule type" value="Genomic_DNA"/>
</dbReference>
<dbReference type="EMBL" id="CAEZYH010000008">
    <property type="protein sequence ID" value="CAB4710883.1"/>
    <property type="molecule type" value="Genomic_DNA"/>
</dbReference>
<dbReference type="AlphaFoldDB" id="A0A6J7E3D4"/>
<name>A0A6J7E3D4_9ZZZZ</name>
<gene>
    <name evidence="2" type="ORF">UFOPK2658_00398</name>
    <name evidence="3" type="ORF">UFOPK3304_01181</name>
</gene>
<evidence type="ECO:0000256" key="1">
    <source>
        <dbReference type="SAM" id="MobiDB-lite"/>
    </source>
</evidence>
<evidence type="ECO:0000313" key="3">
    <source>
        <dbReference type="EMBL" id="CAB4874263.1"/>
    </source>
</evidence>
<evidence type="ECO:0000313" key="2">
    <source>
        <dbReference type="EMBL" id="CAB4710883.1"/>
    </source>
</evidence>
<proteinExistence type="predicted"/>
<sequence length="337" mass="37154">MTTLLSVVVMSCSSSSPLDQSEVSTTIDTTTSTSGGPPTQAPPLTLPLSAPPIYVVLFTHIEDSTPKGDLGTPVSLVSYMDWRDDIIAMAELARDRGFTWVLQPDWKVLVAAQSYEVAPVIESTNGKNVLQYIHEDLGVVIDPHSHEKDGYNYTDVAYLLEQLGVGGTTVIGGHIWDPSLPQFAHWDRFRNEVQGTQYPMFSWRGDILMGSGTPNHTNDPTVSGIWHPRDAQHYWEDDPDGNIIAVGAYKNDLEGITALADLYDNGSVDKTCMLTSTFHVFPKVVSSPVELEKWQTEVLTPLLTMRDQGEVVITDFSELANTFETDFAGQGCLWQES</sequence>